<name>A0A381UVZ4_9ZZZZ</name>
<dbReference type="Gene3D" id="2.60.40.420">
    <property type="entry name" value="Cupredoxins - blue copper proteins"/>
    <property type="match status" value="1"/>
</dbReference>
<evidence type="ECO:0000313" key="1">
    <source>
        <dbReference type="EMBL" id="SVA32299.1"/>
    </source>
</evidence>
<evidence type="ECO:0008006" key="2">
    <source>
        <dbReference type="Google" id="ProtNLM"/>
    </source>
</evidence>
<reference evidence="1" key="1">
    <citation type="submission" date="2018-05" db="EMBL/GenBank/DDBJ databases">
        <authorList>
            <person name="Lanie J.A."/>
            <person name="Ng W.-L."/>
            <person name="Kazmierczak K.M."/>
            <person name="Andrzejewski T.M."/>
            <person name="Davidsen T.M."/>
            <person name="Wayne K.J."/>
            <person name="Tettelin H."/>
            <person name="Glass J.I."/>
            <person name="Rusch D."/>
            <person name="Podicherti R."/>
            <person name="Tsui H.-C.T."/>
            <person name="Winkler M.E."/>
        </authorList>
    </citation>
    <scope>NUCLEOTIDE SEQUENCE</scope>
</reference>
<proteinExistence type="predicted"/>
<dbReference type="AlphaFoldDB" id="A0A381UVZ4"/>
<dbReference type="PROSITE" id="PS51257">
    <property type="entry name" value="PROKAR_LIPOPROTEIN"/>
    <property type="match status" value="1"/>
</dbReference>
<accession>A0A381UVZ4</accession>
<protein>
    <recommendedName>
        <fullName evidence="2">EfeO-type cupredoxin-like domain-containing protein</fullName>
    </recommendedName>
</protein>
<gene>
    <name evidence="1" type="ORF">METZ01_LOCUS85153</name>
</gene>
<dbReference type="EMBL" id="UINC01007255">
    <property type="protein sequence ID" value="SVA32299.1"/>
    <property type="molecule type" value="Genomic_DNA"/>
</dbReference>
<dbReference type="SUPFAM" id="SSF49503">
    <property type="entry name" value="Cupredoxins"/>
    <property type="match status" value="1"/>
</dbReference>
<dbReference type="InterPro" id="IPR008972">
    <property type="entry name" value="Cupredoxin"/>
</dbReference>
<sequence>MAGLVMRRLVAGLVLVALGLGCAGENPTTPTVAPGVAPAAPTTASGNTVTISDAQVSPQTIQIRLGERVLFVNNDGVAHEMSSDLHPSHLECPVINQAGFISPGQSKETGNFVTPRTCTFHDHLDALNSGLLGTIVIVE</sequence>
<organism evidence="1">
    <name type="scientific">marine metagenome</name>
    <dbReference type="NCBI Taxonomy" id="408172"/>
    <lineage>
        <taxon>unclassified sequences</taxon>
        <taxon>metagenomes</taxon>
        <taxon>ecological metagenomes</taxon>
    </lineage>
</organism>